<organism evidence="1 2">
    <name type="scientific">Pistacia atlantica</name>
    <dbReference type="NCBI Taxonomy" id="434234"/>
    <lineage>
        <taxon>Eukaryota</taxon>
        <taxon>Viridiplantae</taxon>
        <taxon>Streptophyta</taxon>
        <taxon>Embryophyta</taxon>
        <taxon>Tracheophyta</taxon>
        <taxon>Spermatophyta</taxon>
        <taxon>Magnoliopsida</taxon>
        <taxon>eudicotyledons</taxon>
        <taxon>Gunneridae</taxon>
        <taxon>Pentapetalae</taxon>
        <taxon>rosids</taxon>
        <taxon>malvids</taxon>
        <taxon>Sapindales</taxon>
        <taxon>Anacardiaceae</taxon>
        <taxon>Pistacia</taxon>
    </lineage>
</organism>
<dbReference type="Proteomes" id="UP001164250">
    <property type="component" value="Chromosome 7"/>
</dbReference>
<comment type="caution">
    <text evidence="1">The sequence shown here is derived from an EMBL/GenBank/DDBJ whole genome shotgun (WGS) entry which is preliminary data.</text>
</comment>
<gene>
    <name evidence="1" type="ORF">Patl1_26111</name>
</gene>
<reference evidence="2" key="1">
    <citation type="journal article" date="2023" name="G3 (Bethesda)">
        <title>Genome assembly and association tests identify interacting loci associated with vigor, precocity, and sex in interspecific pistachio rootstocks.</title>
        <authorList>
            <person name="Palmer W."/>
            <person name="Jacygrad E."/>
            <person name="Sagayaradj S."/>
            <person name="Cavanaugh K."/>
            <person name="Han R."/>
            <person name="Bertier L."/>
            <person name="Beede B."/>
            <person name="Kafkas S."/>
            <person name="Golino D."/>
            <person name="Preece J."/>
            <person name="Michelmore R."/>
        </authorList>
    </citation>
    <scope>NUCLEOTIDE SEQUENCE [LARGE SCALE GENOMIC DNA]</scope>
</reference>
<evidence type="ECO:0000313" key="2">
    <source>
        <dbReference type="Proteomes" id="UP001164250"/>
    </source>
</evidence>
<evidence type="ECO:0000313" key="1">
    <source>
        <dbReference type="EMBL" id="KAJ0092555.1"/>
    </source>
</evidence>
<protein>
    <submittedName>
        <fullName evidence="1">Uncharacterized protein</fullName>
    </submittedName>
</protein>
<accession>A0ACC1B0R4</accession>
<name>A0ACC1B0R4_9ROSI</name>
<sequence length="41" mass="4859">MHRLLIMERVHLKRLALLLMAGSLWFPLKSTFCLSYPVLYP</sequence>
<proteinExistence type="predicted"/>
<dbReference type="EMBL" id="CM047903">
    <property type="protein sequence ID" value="KAJ0092555.1"/>
    <property type="molecule type" value="Genomic_DNA"/>
</dbReference>
<keyword evidence="2" id="KW-1185">Reference proteome</keyword>